<gene>
    <name evidence="2" type="ORF">CFF01_10635</name>
    <name evidence="3" type="ORF">FGA12_10435</name>
</gene>
<dbReference type="KEGG" id="smav:CFF01_10635"/>
<dbReference type="Proteomes" id="UP000318758">
    <property type="component" value="Chromosome"/>
</dbReference>
<sequence length="134" mass="14640">MRKTLIISLLALMANGAVAANTPSDAELAFNKEVLECAAYYQIASETIAGMNAPQMKPVGERLKKSGEDAVTLAKKYQAADQVEQQLETTVAKQRASLPSNNNLGSLMGRYKGPCQKLMANPQERLDYWIMATM</sequence>
<keyword evidence="5" id="KW-1185">Reference proteome</keyword>
<feature type="chain" id="PRO_5042082493" evidence="1">
    <location>
        <begin position="20"/>
        <end position="134"/>
    </location>
</feature>
<dbReference type="EMBL" id="CP022272">
    <property type="protein sequence ID" value="ASJ96998.1"/>
    <property type="molecule type" value="Genomic_DNA"/>
</dbReference>
<reference evidence="3 5" key="2">
    <citation type="submission" date="2019-06" db="EMBL/GenBank/DDBJ databases">
        <title>Complete genome of Shewanella marisflavi ECSMB14101, a mussel settlement-inducing bacterium isolated from East China Sea.</title>
        <authorList>
            <person name="Yang J."/>
            <person name="Liang X."/>
            <person name="Chang R."/>
            <person name="Peng L."/>
        </authorList>
    </citation>
    <scope>NUCLEOTIDE SEQUENCE [LARGE SCALE GENOMIC DNA]</scope>
    <source>
        <strain evidence="3 5">ECSMB14101</strain>
    </source>
</reference>
<reference evidence="2 4" key="1">
    <citation type="submission" date="2017-06" db="EMBL/GenBank/DDBJ databases">
        <title>Complete genome sequence of Shewanella marisflavi EP1 associated with anaerobic 2,4-dinitrotoluene reduction and salt tolerance.</title>
        <authorList>
            <person name="Huang J."/>
        </authorList>
    </citation>
    <scope>NUCLEOTIDE SEQUENCE [LARGE SCALE GENOMIC DNA]</scope>
    <source>
        <strain evidence="2 4">EP1</strain>
    </source>
</reference>
<dbReference type="Proteomes" id="UP000198233">
    <property type="component" value="Chromosome"/>
</dbReference>
<accession>A0AAC9XNV4</accession>
<organism evidence="2 4">
    <name type="scientific">Shewanella marisflavi</name>
    <dbReference type="NCBI Taxonomy" id="260364"/>
    <lineage>
        <taxon>Bacteria</taxon>
        <taxon>Pseudomonadati</taxon>
        <taxon>Pseudomonadota</taxon>
        <taxon>Gammaproteobacteria</taxon>
        <taxon>Alteromonadales</taxon>
        <taxon>Shewanellaceae</taxon>
        <taxon>Shewanella</taxon>
    </lineage>
</organism>
<evidence type="ECO:0000313" key="5">
    <source>
        <dbReference type="Proteomes" id="UP000318758"/>
    </source>
</evidence>
<name>A0AAC9XNV4_9GAMM</name>
<feature type="signal peptide" evidence="1">
    <location>
        <begin position="1"/>
        <end position="19"/>
    </location>
</feature>
<protein>
    <submittedName>
        <fullName evidence="2">Uncharacterized protein</fullName>
    </submittedName>
</protein>
<proteinExistence type="predicted"/>
<dbReference type="RefSeq" id="WP_033538283.1">
    <property type="nucleotide sequence ID" value="NZ_CP022272.1"/>
</dbReference>
<keyword evidence="1" id="KW-0732">Signal</keyword>
<dbReference type="AlphaFoldDB" id="A0AAC9XNV4"/>
<evidence type="ECO:0000256" key="1">
    <source>
        <dbReference type="SAM" id="SignalP"/>
    </source>
</evidence>
<evidence type="ECO:0000313" key="4">
    <source>
        <dbReference type="Proteomes" id="UP000198233"/>
    </source>
</evidence>
<evidence type="ECO:0000313" key="2">
    <source>
        <dbReference type="EMBL" id="ASJ96998.1"/>
    </source>
</evidence>
<dbReference type="EMBL" id="CP041153">
    <property type="protein sequence ID" value="QDF75533.1"/>
    <property type="molecule type" value="Genomic_DNA"/>
</dbReference>
<evidence type="ECO:0000313" key="3">
    <source>
        <dbReference type="EMBL" id="QDF75533.1"/>
    </source>
</evidence>